<dbReference type="Gene3D" id="1.10.4100.10">
    <property type="entry name" value="2-methylcitrate dehydratase PrpD"/>
    <property type="match status" value="1"/>
</dbReference>
<evidence type="ECO:0000256" key="1">
    <source>
        <dbReference type="ARBA" id="ARBA00006174"/>
    </source>
</evidence>
<dbReference type="GO" id="GO:0016829">
    <property type="term" value="F:lyase activity"/>
    <property type="evidence" value="ECO:0007669"/>
    <property type="project" value="InterPro"/>
</dbReference>
<feature type="domain" description="MmgE/PrpD N-terminal" evidence="2">
    <location>
        <begin position="15"/>
        <end position="259"/>
    </location>
</feature>
<evidence type="ECO:0000259" key="3">
    <source>
        <dbReference type="Pfam" id="PF19305"/>
    </source>
</evidence>
<dbReference type="InterPro" id="IPR005656">
    <property type="entry name" value="MmgE_PrpD"/>
</dbReference>
<dbReference type="Proteomes" id="UP000281647">
    <property type="component" value="Unassembled WGS sequence"/>
</dbReference>
<comment type="caution">
    <text evidence="4">The sequence shown here is derived from an EMBL/GenBank/DDBJ whole genome shotgun (WGS) entry which is preliminary data.</text>
</comment>
<dbReference type="InterPro" id="IPR045336">
    <property type="entry name" value="MmgE_PrpD_N"/>
</dbReference>
<feature type="domain" description="MmgE/PrpD C-terminal" evidence="3">
    <location>
        <begin position="284"/>
        <end position="448"/>
    </location>
</feature>
<dbReference type="InterPro" id="IPR045337">
    <property type="entry name" value="MmgE_PrpD_C"/>
</dbReference>
<dbReference type="Pfam" id="PF03972">
    <property type="entry name" value="MmgE_PrpD_N"/>
    <property type="match status" value="1"/>
</dbReference>
<dbReference type="OrthoDB" id="9795089at2"/>
<dbReference type="InterPro" id="IPR036148">
    <property type="entry name" value="MmgE/PrpD_sf"/>
</dbReference>
<dbReference type="Gene3D" id="3.30.1330.120">
    <property type="entry name" value="2-methylcitrate dehydratase PrpD"/>
    <property type="match status" value="1"/>
</dbReference>
<gene>
    <name evidence="4" type="ORF">EET67_15800</name>
</gene>
<proteinExistence type="inferred from homology"/>
<reference evidence="4 5" key="1">
    <citation type="submission" date="2018-11" db="EMBL/GenBank/DDBJ databases">
        <title>Pseudaminobacter arsenicus sp. nov., an arsenic-resistant bacterium isolated from arsenic-rich aquifers.</title>
        <authorList>
            <person name="Mu Y."/>
        </authorList>
    </citation>
    <scope>NUCLEOTIDE SEQUENCE [LARGE SCALE GENOMIC DNA]</scope>
    <source>
        <strain evidence="4 5">CB3</strain>
    </source>
</reference>
<keyword evidence="5" id="KW-1185">Reference proteome</keyword>
<accession>A0A432V4C2</accession>
<protein>
    <submittedName>
        <fullName evidence="4">MmgE/PrpD family protein</fullName>
    </submittedName>
</protein>
<dbReference type="PANTHER" id="PTHR16943">
    <property type="entry name" value="2-METHYLCITRATE DEHYDRATASE-RELATED"/>
    <property type="match status" value="1"/>
</dbReference>
<dbReference type="AlphaFoldDB" id="A0A432V4C2"/>
<dbReference type="InterPro" id="IPR042188">
    <property type="entry name" value="MmgE/PrpD_sf_2"/>
</dbReference>
<name>A0A432V4C2_9HYPH</name>
<organism evidence="4 5">
    <name type="scientific">Borborobacter arsenicus</name>
    <dbReference type="NCBI Taxonomy" id="1851146"/>
    <lineage>
        <taxon>Bacteria</taxon>
        <taxon>Pseudomonadati</taxon>
        <taxon>Pseudomonadota</taxon>
        <taxon>Alphaproteobacteria</taxon>
        <taxon>Hyphomicrobiales</taxon>
        <taxon>Phyllobacteriaceae</taxon>
        <taxon>Borborobacter</taxon>
    </lineage>
</organism>
<dbReference type="InterPro" id="IPR042183">
    <property type="entry name" value="MmgE/PrpD_sf_1"/>
</dbReference>
<comment type="similarity">
    <text evidence="1">Belongs to the PrpD family.</text>
</comment>
<dbReference type="SUPFAM" id="SSF103378">
    <property type="entry name" value="2-methylcitrate dehydratase PrpD"/>
    <property type="match status" value="1"/>
</dbReference>
<dbReference type="RefSeq" id="WP_128627498.1">
    <property type="nucleotide sequence ID" value="NZ_RKST01000015.1"/>
</dbReference>
<evidence type="ECO:0000313" key="4">
    <source>
        <dbReference type="EMBL" id="RUM96997.1"/>
    </source>
</evidence>
<dbReference type="PANTHER" id="PTHR16943:SF8">
    <property type="entry name" value="2-METHYLCITRATE DEHYDRATASE"/>
    <property type="match status" value="1"/>
</dbReference>
<evidence type="ECO:0000313" key="5">
    <source>
        <dbReference type="Proteomes" id="UP000281647"/>
    </source>
</evidence>
<sequence>MNQNSAIDVELTRYVADFIVRAKVDDLSAELVELGKKSILDGFGLALSGAVAKSGELVRRHLDDLALGEGAATVIGGGRKVAPRFAAFANGVGIHADDYDDTQLAVAKDRVYGLLTHPTAPALPAALAVSELVKASGSNFMLAYHLGVEVECKIAEAIAPRHYQTGFHATATCGPFAAAAASAKLLGFDVPTTQRALSIAGSQSAGLRENFGTMTKPFHAGRASESGVAAAQFASYGWTAASRILEAPRGFFSAAGGGYDQNAIFGKLGAPWTFVSPGVSIKPHPSGSLTHPGMTEMLRLIKEHNIRAEDVRHVRVGTNSNMPNALIHHRPKDELQAKFSMEFCMAILLLDGRAGLSEFTDAAVERDDVKAMIEKVDFVIDDVAEAAGYHLMTTLIDIELADGRKISGRADFGKGSPAFPMSYDEVAGKFIENAEFAGMAHGKAAEIVELVRKLESLTSLDEVTRRLISIA</sequence>
<dbReference type="EMBL" id="RKST01000015">
    <property type="protein sequence ID" value="RUM96997.1"/>
    <property type="molecule type" value="Genomic_DNA"/>
</dbReference>
<evidence type="ECO:0000259" key="2">
    <source>
        <dbReference type="Pfam" id="PF03972"/>
    </source>
</evidence>
<dbReference type="Pfam" id="PF19305">
    <property type="entry name" value="MmgE_PrpD_C"/>
    <property type="match status" value="1"/>
</dbReference>